<dbReference type="GO" id="GO:0005576">
    <property type="term" value="C:extracellular region"/>
    <property type="evidence" value="ECO:0007669"/>
    <property type="project" value="UniProtKB-SubCell"/>
</dbReference>
<evidence type="ECO:0000256" key="8">
    <source>
        <dbReference type="RuleBase" id="RU361235"/>
    </source>
</evidence>
<feature type="chain" id="PRO_5025712467" description="Carboxylic ester hydrolase" evidence="8">
    <location>
        <begin position="17"/>
        <end position="607"/>
    </location>
</feature>
<dbReference type="PANTHER" id="PTHR11559">
    <property type="entry name" value="CARBOXYLESTERASE"/>
    <property type="match status" value="1"/>
</dbReference>
<keyword evidence="11" id="KW-1185">Reference proteome</keyword>
<dbReference type="SUPFAM" id="SSF53474">
    <property type="entry name" value="alpha/beta-Hydrolases"/>
    <property type="match status" value="1"/>
</dbReference>
<dbReference type="Proteomes" id="UP000799302">
    <property type="component" value="Unassembled WGS sequence"/>
</dbReference>
<keyword evidence="7" id="KW-0325">Glycoprotein</keyword>
<dbReference type="OrthoDB" id="408631at2759"/>
<gene>
    <name evidence="10" type="ORF">BT63DRAFT_402941</name>
</gene>
<proteinExistence type="inferred from homology"/>
<dbReference type="EMBL" id="MU004237">
    <property type="protein sequence ID" value="KAF2667250.1"/>
    <property type="molecule type" value="Genomic_DNA"/>
</dbReference>
<evidence type="ECO:0000256" key="1">
    <source>
        <dbReference type="ARBA" id="ARBA00004613"/>
    </source>
</evidence>
<dbReference type="GO" id="GO:0016787">
    <property type="term" value="F:hydrolase activity"/>
    <property type="evidence" value="ECO:0007669"/>
    <property type="project" value="UniProtKB-KW"/>
</dbReference>
<dbReference type="GO" id="GO:0006629">
    <property type="term" value="P:lipid metabolic process"/>
    <property type="evidence" value="ECO:0007669"/>
    <property type="project" value="UniProtKB-KW"/>
</dbReference>
<evidence type="ECO:0000256" key="5">
    <source>
        <dbReference type="ARBA" id="ARBA00022801"/>
    </source>
</evidence>
<reference evidence="10" key="1">
    <citation type="journal article" date="2020" name="Stud. Mycol.">
        <title>101 Dothideomycetes genomes: a test case for predicting lifestyles and emergence of pathogens.</title>
        <authorList>
            <person name="Haridas S."/>
            <person name="Albert R."/>
            <person name="Binder M."/>
            <person name="Bloem J."/>
            <person name="Labutti K."/>
            <person name="Salamov A."/>
            <person name="Andreopoulos B."/>
            <person name="Baker S."/>
            <person name="Barry K."/>
            <person name="Bills G."/>
            <person name="Bluhm B."/>
            <person name="Cannon C."/>
            <person name="Castanera R."/>
            <person name="Culley D."/>
            <person name="Daum C."/>
            <person name="Ezra D."/>
            <person name="Gonzalez J."/>
            <person name="Henrissat B."/>
            <person name="Kuo A."/>
            <person name="Liang C."/>
            <person name="Lipzen A."/>
            <person name="Lutzoni F."/>
            <person name="Magnuson J."/>
            <person name="Mondo S."/>
            <person name="Nolan M."/>
            <person name="Ohm R."/>
            <person name="Pangilinan J."/>
            <person name="Park H.-J."/>
            <person name="Ramirez L."/>
            <person name="Alfaro M."/>
            <person name="Sun H."/>
            <person name="Tritt A."/>
            <person name="Yoshinaga Y."/>
            <person name="Zwiers L.-H."/>
            <person name="Turgeon B."/>
            <person name="Goodwin S."/>
            <person name="Spatafora J."/>
            <person name="Crous P."/>
            <person name="Grigoriev I."/>
        </authorList>
    </citation>
    <scope>NUCLEOTIDE SEQUENCE</scope>
    <source>
        <strain evidence="10">CBS 115976</strain>
    </source>
</reference>
<feature type="signal peptide" evidence="8">
    <location>
        <begin position="1"/>
        <end position="16"/>
    </location>
</feature>
<dbReference type="FunFam" id="3.40.50.1820:FF:000213">
    <property type="entry name" value="Carboxylic ester hydrolase"/>
    <property type="match status" value="1"/>
</dbReference>
<sequence length="607" mass="66344">MKAFYILSTFVSVVLSSPVDVSPTATVIEPTEPIPIAPRPTQTINYGIINETEASATVDGILPPIVTIASPQATIIGLKGTLEESTVEQFPGIPFAQPPTGSLRLRPPQPITSPMGIFKATSNGNACPQFVFSTDSTNSIPQPQLAYLLNTPLFQKVIGESEDCLQLNVHRPQGVSKDAKLPVLFWIFGGGFEVGWNSMYNGAFWVKHSVEIGQPIIVVTVNYRVGGFGFLGGKEVKADGASNLGLLDQRLGLQWTADNIAAFGGDPDKVTIWGESAGAISVWDHMAMYDGNITYKGKPLFRGAIMNSGSIVPADPIDSVKPQAIFDTVVSAAGCNFAPDKLECLRSVPYKDLVTAMNKPPFLLSYSSLALSYLPRPDGVVLTASPDQLALNGKFAKIPHIIGDQEDEGTLFALFEDNITTTDQMVDYFSSKYFIRAPRSSLTELVNLYNDTSLDGSPFRTGTDNNWFYPQFKRLAAILGDLTFTITRRAWLILSRGLNPNVKTWTYLGSYDHGTPLLGTPHGGDLFQVFFGIKDNYASKAFHSYYISFVNHLDPNYGSGAFADWPEWTAAAPNMLQMFANTSSIIQDTFRQDTLNFILSNLPNFYI</sequence>
<evidence type="ECO:0000259" key="9">
    <source>
        <dbReference type="Pfam" id="PF00135"/>
    </source>
</evidence>
<keyword evidence="6" id="KW-0443">Lipid metabolism</keyword>
<evidence type="ECO:0000313" key="10">
    <source>
        <dbReference type="EMBL" id="KAF2667250.1"/>
    </source>
</evidence>
<comment type="similarity">
    <text evidence="2 8">Belongs to the type-B carboxylesterase/lipase family.</text>
</comment>
<keyword evidence="5 8" id="KW-0378">Hydrolase</keyword>
<keyword evidence="3" id="KW-0964">Secreted</keyword>
<evidence type="ECO:0000256" key="3">
    <source>
        <dbReference type="ARBA" id="ARBA00022525"/>
    </source>
</evidence>
<feature type="domain" description="Carboxylesterase type B" evidence="9">
    <location>
        <begin position="67"/>
        <end position="587"/>
    </location>
</feature>
<dbReference type="PROSITE" id="PS00122">
    <property type="entry name" value="CARBOXYLESTERASE_B_1"/>
    <property type="match status" value="1"/>
</dbReference>
<evidence type="ECO:0000313" key="11">
    <source>
        <dbReference type="Proteomes" id="UP000799302"/>
    </source>
</evidence>
<protein>
    <recommendedName>
        <fullName evidence="8">Carboxylic ester hydrolase</fullName>
        <ecNumber evidence="8">3.1.1.-</ecNumber>
    </recommendedName>
</protein>
<dbReference type="InterPro" id="IPR029058">
    <property type="entry name" value="AB_hydrolase_fold"/>
</dbReference>
<evidence type="ECO:0000256" key="2">
    <source>
        <dbReference type="ARBA" id="ARBA00005964"/>
    </source>
</evidence>
<dbReference type="InterPro" id="IPR019826">
    <property type="entry name" value="Carboxylesterase_B_AS"/>
</dbReference>
<comment type="subcellular location">
    <subcellularLocation>
        <location evidence="1">Secreted</location>
    </subcellularLocation>
</comment>
<dbReference type="InterPro" id="IPR002018">
    <property type="entry name" value="CarbesteraseB"/>
</dbReference>
<dbReference type="Pfam" id="PF00135">
    <property type="entry name" value="COesterase"/>
    <property type="match status" value="1"/>
</dbReference>
<keyword evidence="4 8" id="KW-0732">Signal</keyword>
<name>A0A6A6U5Q1_9PEZI</name>
<evidence type="ECO:0000256" key="6">
    <source>
        <dbReference type="ARBA" id="ARBA00023098"/>
    </source>
</evidence>
<evidence type="ECO:0000256" key="7">
    <source>
        <dbReference type="ARBA" id="ARBA00023180"/>
    </source>
</evidence>
<dbReference type="Gene3D" id="3.40.50.1820">
    <property type="entry name" value="alpha/beta hydrolase"/>
    <property type="match status" value="1"/>
</dbReference>
<dbReference type="EC" id="3.1.1.-" evidence="8"/>
<dbReference type="InterPro" id="IPR050309">
    <property type="entry name" value="Type-B_Carboxylest/Lipase"/>
</dbReference>
<evidence type="ECO:0000256" key="4">
    <source>
        <dbReference type="ARBA" id="ARBA00022729"/>
    </source>
</evidence>
<dbReference type="AlphaFoldDB" id="A0A6A6U5Q1"/>
<accession>A0A6A6U5Q1</accession>
<organism evidence="10 11">
    <name type="scientific">Microthyrium microscopicum</name>
    <dbReference type="NCBI Taxonomy" id="703497"/>
    <lineage>
        <taxon>Eukaryota</taxon>
        <taxon>Fungi</taxon>
        <taxon>Dikarya</taxon>
        <taxon>Ascomycota</taxon>
        <taxon>Pezizomycotina</taxon>
        <taxon>Dothideomycetes</taxon>
        <taxon>Dothideomycetes incertae sedis</taxon>
        <taxon>Microthyriales</taxon>
        <taxon>Microthyriaceae</taxon>
        <taxon>Microthyrium</taxon>
    </lineage>
</organism>